<dbReference type="PROSITE" id="PS50884">
    <property type="entry name" value="ZF_DOF_2"/>
    <property type="match status" value="1"/>
</dbReference>
<accession>A0ABS8SG49</accession>
<dbReference type="Pfam" id="PF02701">
    <property type="entry name" value="Zn_ribbon_Dof"/>
    <property type="match status" value="1"/>
</dbReference>
<comment type="caution">
    <text evidence="12">The sequence shown here is derived from an EMBL/GenBank/DDBJ whole genome shotgun (WGS) entry which is preliminary data.</text>
</comment>
<gene>
    <name evidence="12" type="ORF">HAX54_036044</name>
</gene>
<comment type="function">
    <text evidence="9">Transcription factor that binds specifically to a 5'-AA[AG]G-3' consensus core sequence.</text>
</comment>
<evidence type="ECO:0000256" key="9">
    <source>
        <dbReference type="RuleBase" id="RU369094"/>
    </source>
</evidence>
<dbReference type="EMBL" id="JACEIK010000475">
    <property type="protein sequence ID" value="MCD7457742.1"/>
    <property type="molecule type" value="Genomic_DNA"/>
</dbReference>
<evidence type="ECO:0000313" key="13">
    <source>
        <dbReference type="Proteomes" id="UP000823775"/>
    </source>
</evidence>
<evidence type="ECO:0000259" key="11">
    <source>
        <dbReference type="PROSITE" id="PS50884"/>
    </source>
</evidence>
<keyword evidence="13" id="KW-1185">Reference proteome</keyword>
<feature type="region of interest" description="Disordered" evidence="10">
    <location>
        <begin position="89"/>
        <end position="111"/>
    </location>
</feature>
<evidence type="ECO:0000256" key="8">
    <source>
        <dbReference type="PROSITE-ProRule" id="PRU00071"/>
    </source>
</evidence>
<dbReference type="PROSITE" id="PS01361">
    <property type="entry name" value="ZF_DOF_1"/>
    <property type="match status" value="1"/>
</dbReference>
<comment type="subcellular location">
    <subcellularLocation>
        <location evidence="8 9">Nucleus</location>
    </subcellularLocation>
</comment>
<dbReference type="InterPro" id="IPR003851">
    <property type="entry name" value="Znf_Dof"/>
</dbReference>
<evidence type="ECO:0000256" key="5">
    <source>
        <dbReference type="ARBA" id="ARBA00023125"/>
    </source>
</evidence>
<evidence type="ECO:0000256" key="10">
    <source>
        <dbReference type="SAM" id="MobiDB-lite"/>
    </source>
</evidence>
<dbReference type="PANTHER" id="PTHR31992:SF97">
    <property type="entry name" value="DOF ZINC FINGER PROTEIN"/>
    <property type="match status" value="1"/>
</dbReference>
<reference evidence="12 13" key="1">
    <citation type="journal article" date="2021" name="BMC Genomics">
        <title>Datura genome reveals duplications of psychoactive alkaloid biosynthetic genes and high mutation rate following tissue culture.</title>
        <authorList>
            <person name="Rajewski A."/>
            <person name="Carter-House D."/>
            <person name="Stajich J."/>
            <person name="Litt A."/>
        </authorList>
    </citation>
    <scope>NUCLEOTIDE SEQUENCE [LARGE SCALE GENOMIC DNA]</scope>
    <source>
        <strain evidence="12">AR-01</strain>
    </source>
</reference>
<protein>
    <recommendedName>
        <fullName evidence="9">Dof zinc finger protein</fullName>
    </recommendedName>
</protein>
<keyword evidence="4 9" id="KW-0805">Transcription regulation</keyword>
<name>A0ABS8SG49_DATST</name>
<sequence length="302" mass="34452">MILLHSFQPELNLCVTGAEHLLPNAHYPRSQNSMPEPPSLRRQPPPKPEPLKCPRCDSINTKFCYYNNYNKSQPRHYCKGCKRHWTEGGTLRNVPVGGGRKNKRMRPTDPVDHITGRKHVRLEMNHRRYPLISTAVTSSMPSVTTRGNGTIISTNMDEEINKGHDGIFCETINLPSSSSSLPYDIFSSLKLSSIPQDGNTHFSQIPNSTTTTTTQLCSNVYYNEHMGKFDSTMEESTITTVMPITSNNMSDYLLSHDQPWKVPETNHEFINENNYWNWNHEFDTLSTAADLNIPWDDLEIKP</sequence>
<keyword evidence="6 9" id="KW-0804">Transcription</keyword>
<proteinExistence type="predicted"/>
<evidence type="ECO:0000256" key="6">
    <source>
        <dbReference type="ARBA" id="ARBA00023163"/>
    </source>
</evidence>
<organism evidence="12 13">
    <name type="scientific">Datura stramonium</name>
    <name type="common">Jimsonweed</name>
    <name type="synonym">Common thornapple</name>
    <dbReference type="NCBI Taxonomy" id="4076"/>
    <lineage>
        <taxon>Eukaryota</taxon>
        <taxon>Viridiplantae</taxon>
        <taxon>Streptophyta</taxon>
        <taxon>Embryophyta</taxon>
        <taxon>Tracheophyta</taxon>
        <taxon>Spermatophyta</taxon>
        <taxon>Magnoliopsida</taxon>
        <taxon>eudicotyledons</taxon>
        <taxon>Gunneridae</taxon>
        <taxon>Pentapetalae</taxon>
        <taxon>asterids</taxon>
        <taxon>lamiids</taxon>
        <taxon>Solanales</taxon>
        <taxon>Solanaceae</taxon>
        <taxon>Solanoideae</taxon>
        <taxon>Datureae</taxon>
        <taxon>Datura</taxon>
    </lineage>
</organism>
<dbReference type="InterPro" id="IPR045174">
    <property type="entry name" value="Dof"/>
</dbReference>
<keyword evidence="2 8" id="KW-0863">Zinc-finger</keyword>
<evidence type="ECO:0000256" key="1">
    <source>
        <dbReference type="ARBA" id="ARBA00022723"/>
    </source>
</evidence>
<keyword evidence="5 8" id="KW-0238">DNA-binding</keyword>
<feature type="domain" description="Dof-type" evidence="11">
    <location>
        <begin position="51"/>
        <end position="105"/>
    </location>
</feature>
<evidence type="ECO:0000256" key="7">
    <source>
        <dbReference type="ARBA" id="ARBA00023242"/>
    </source>
</evidence>
<dbReference type="Proteomes" id="UP000823775">
    <property type="component" value="Unassembled WGS sequence"/>
</dbReference>
<evidence type="ECO:0000256" key="4">
    <source>
        <dbReference type="ARBA" id="ARBA00023015"/>
    </source>
</evidence>
<keyword evidence="3 9" id="KW-0862">Zinc</keyword>
<evidence type="ECO:0000256" key="2">
    <source>
        <dbReference type="ARBA" id="ARBA00022771"/>
    </source>
</evidence>
<dbReference type="PANTHER" id="PTHR31992">
    <property type="entry name" value="DOF ZINC FINGER PROTEIN DOF1.4-RELATED"/>
    <property type="match status" value="1"/>
</dbReference>
<evidence type="ECO:0000313" key="12">
    <source>
        <dbReference type="EMBL" id="MCD7457742.1"/>
    </source>
</evidence>
<keyword evidence="1 9" id="KW-0479">Metal-binding</keyword>
<evidence type="ECO:0000256" key="3">
    <source>
        <dbReference type="ARBA" id="ARBA00022833"/>
    </source>
</evidence>
<keyword evidence="7 8" id="KW-0539">Nucleus</keyword>
<feature type="region of interest" description="Disordered" evidence="10">
    <location>
        <begin position="25"/>
        <end position="52"/>
    </location>
</feature>
<feature type="compositionally biased region" description="Pro residues" evidence="10">
    <location>
        <begin position="35"/>
        <end position="48"/>
    </location>
</feature>